<dbReference type="SUPFAM" id="SSF48726">
    <property type="entry name" value="Immunoglobulin"/>
    <property type="match status" value="2"/>
</dbReference>
<feature type="transmembrane region" description="Helical" evidence="1">
    <location>
        <begin position="234"/>
        <end position="256"/>
    </location>
</feature>
<protein>
    <recommendedName>
        <fullName evidence="3">Ig-like domain-containing protein</fullName>
    </recommendedName>
</protein>
<evidence type="ECO:0000256" key="1">
    <source>
        <dbReference type="SAM" id="Phobius"/>
    </source>
</evidence>
<keyword evidence="1" id="KW-0812">Transmembrane</keyword>
<dbReference type="InterPro" id="IPR013783">
    <property type="entry name" value="Ig-like_fold"/>
</dbReference>
<dbReference type="STRING" id="43700.ENSMALP00000022822"/>
<keyword evidence="1" id="KW-1133">Transmembrane helix</keyword>
<keyword evidence="5" id="KW-1185">Reference proteome</keyword>
<feature type="signal peptide" evidence="2">
    <location>
        <begin position="1"/>
        <end position="21"/>
    </location>
</feature>
<organism evidence="4 5">
    <name type="scientific">Monopterus albus</name>
    <name type="common">Swamp eel</name>
    <dbReference type="NCBI Taxonomy" id="43700"/>
    <lineage>
        <taxon>Eukaryota</taxon>
        <taxon>Metazoa</taxon>
        <taxon>Chordata</taxon>
        <taxon>Craniata</taxon>
        <taxon>Vertebrata</taxon>
        <taxon>Euteleostomi</taxon>
        <taxon>Actinopterygii</taxon>
        <taxon>Neopterygii</taxon>
        <taxon>Teleostei</taxon>
        <taxon>Neoteleostei</taxon>
        <taxon>Acanthomorphata</taxon>
        <taxon>Anabantaria</taxon>
        <taxon>Synbranchiformes</taxon>
        <taxon>Synbranchidae</taxon>
        <taxon>Monopterus</taxon>
    </lineage>
</organism>
<feature type="domain" description="Ig-like" evidence="3">
    <location>
        <begin position="136"/>
        <end position="218"/>
    </location>
</feature>
<accession>A0A3Q3K3Y5</accession>
<dbReference type="InterPro" id="IPR036179">
    <property type="entry name" value="Ig-like_dom_sf"/>
</dbReference>
<dbReference type="PANTHER" id="PTHR46013:SF4">
    <property type="entry name" value="B-CELL RECEPTOR CD22-RELATED"/>
    <property type="match status" value="1"/>
</dbReference>
<dbReference type="PANTHER" id="PTHR46013">
    <property type="entry name" value="VASCULAR CELL ADHESION MOLECULE 1"/>
    <property type="match status" value="1"/>
</dbReference>
<dbReference type="SMART" id="SM00409">
    <property type="entry name" value="IG"/>
    <property type="match status" value="2"/>
</dbReference>
<reference evidence="4" key="2">
    <citation type="submission" date="2025-09" db="UniProtKB">
        <authorList>
            <consortium name="Ensembl"/>
        </authorList>
    </citation>
    <scope>IDENTIFICATION</scope>
</reference>
<dbReference type="Proteomes" id="UP000261600">
    <property type="component" value="Unplaced"/>
</dbReference>
<dbReference type="InterPro" id="IPR007110">
    <property type="entry name" value="Ig-like_dom"/>
</dbReference>
<evidence type="ECO:0000313" key="5">
    <source>
        <dbReference type="Proteomes" id="UP000261600"/>
    </source>
</evidence>
<dbReference type="Pfam" id="PF07686">
    <property type="entry name" value="V-set"/>
    <property type="match status" value="1"/>
</dbReference>
<dbReference type="AlphaFoldDB" id="A0A3Q3K3Y5"/>
<dbReference type="Pfam" id="PF13927">
    <property type="entry name" value="Ig_3"/>
    <property type="match status" value="1"/>
</dbReference>
<proteinExistence type="predicted"/>
<feature type="chain" id="PRO_5018756652" description="Ig-like domain-containing protein" evidence="2">
    <location>
        <begin position="22"/>
        <end position="337"/>
    </location>
</feature>
<dbReference type="InterPro" id="IPR013106">
    <property type="entry name" value="Ig_V-set"/>
</dbReference>
<name>A0A3Q3K3Y5_MONAL</name>
<dbReference type="Gene3D" id="2.60.40.10">
    <property type="entry name" value="Immunoglobulins"/>
    <property type="match status" value="2"/>
</dbReference>
<dbReference type="InterPro" id="IPR003599">
    <property type="entry name" value="Ig_sub"/>
</dbReference>
<dbReference type="PROSITE" id="PS50835">
    <property type="entry name" value="IG_LIKE"/>
    <property type="match status" value="1"/>
</dbReference>
<keyword evidence="1" id="KW-0472">Membrane</keyword>
<evidence type="ECO:0000256" key="2">
    <source>
        <dbReference type="SAM" id="SignalP"/>
    </source>
</evidence>
<evidence type="ECO:0000259" key="3">
    <source>
        <dbReference type="PROSITE" id="PS50835"/>
    </source>
</evidence>
<evidence type="ECO:0000313" key="4">
    <source>
        <dbReference type="Ensembl" id="ENSMALP00000022822.1"/>
    </source>
</evidence>
<reference evidence="4" key="1">
    <citation type="submission" date="2025-08" db="UniProtKB">
        <authorList>
            <consortium name="Ensembl"/>
        </authorList>
    </citation>
    <scope>IDENTIFICATION</scope>
</reference>
<sequence length="337" mass="37079">MAVWDKLIPWIIMFFLGGAAGQYVNYPGPVCAVRRSTVTLPCNFTSPKPSLQIIRVVWCQNHEICQGTTPSVYDSENQNNDPRYQYLGDKKGNCTLQIRDVRMKDSTTFRFRMEANDSSGHFTGQSGVKVTVDTDPTEMQITSSTGETAVTKGQTVKLHCTARCTFHQLEVAWFRDDNALSETGPALQLRNLMAKDSGNYTCALKTNINRRSQLYSLHVENGAGPDPSRVSVTVVAGASVAVLLALCVLVLVIFVITRKRAAAGPRAGGDEVEQKRPDAIYSNILMPAKQELRHGQETEQAVEDVSYASVQFTHKNQPRAAVEAEDAIVYSTVASRS</sequence>
<dbReference type="Ensembl" id="ENSMALT00000023257.1">
    <property type="protein sequence ID" value="ENSMALP00000022822.1"/>
    <property type="gene ID" value="ENSMALG00000015935.1"/>
</dbReference>
<keyword evidence="2" id="KW-0732">Signal</keyword>